<feature type="region of interest" description="Disordered" evidence="1">
    <location>
        <begin position="27"/>
        <end position="94"/>
    </location>
</feature>
<dbReference type="OMA" id="HVNHEKE"/>
<dbReference type="GeneTree" id="ENSGT01030000240243"/>
<keyword evidence="3" id="KW-1185">Reference proteome</keyword>
<organism evidence="2 3">
    <name type="scientific">Ciona savignyi</name>
    <name type="common">Pacific transparent sea squirt</name>
    <dbReference type="NCBI Taxonomy" id="51511"/>
    <lineage>
        <taxon>Eukaryota</taxon>
        <taxon>Metazoa</taxon>
        <taxon>Chordata</taxon>
        <taxon>Tunicata</taxon>
        <taxon>Ascidiacea</taxon>
        <taxon>Phlebobranchia</taxon>
        <taxon>Cionidae</taxon>
        <taxon>Ciona</taxon>
    </lineage>
</organism>
<accession>H2ZDS1</accession>
<reference evidence="2" key="3">
    <citation type="submission" date="2025-09" db="UniProtKB">
        <authorList>
            <consortium name="Ensembl"/>
        </authorList>
    </citation>
    <scope>IDENTIFICATION</scope>
</reference>
<reference evidence="3" key="1">
    <citation type="submission" date="2003-08" db="EMBL/GenBank/DDBJ databases">
        <authorList>
            <person name="Birren B."/>
            <person name="Nusbaum C."/>
            <person name="Abebe A."/>
            <person name="Abouelleil A."/>
            <person name="Adekoya E."/>
            <person name="Ait-zahra M."/>
            <person name="Allen N."/>
            <person name="Allen T."/>
            <person name="An P."/>
            <person name="Anderson M."/>
            <person name="Anderson S."/>
            <person name="Arachchi H."/>
            <person name="Armbruster J."/>
            <person name="Bachantsang P."/>
            <person name="Baldwin J."/>
            <person name="Barry A."/>
            <person name="Bayul T."/>
            <person name="Blitshsteyn B."/>
            <person name="Bloom T."/>
            <person name="Blye J."/>
            <person name="Boguslavskiy L."/>
            <person name="Borowsky M."/>
            <person name="Boukhgalter B."/>
            <person name="Brunache A."/>
            <person name="Butler J."/>
            <person name="Calixte N."/>
            <person name="Calvo S."/>
            <person name="Camarata J."/>
            <person name="Campo K."/>
            <person name="Chang J."/>
            <person name="Cheshatsang Y."/>
            <person name="Citroen M."/>
            <person name="Collymore A."/>
            <person name="Considine T."/>
            <person name="Cook A."/>
            <person name="Cooke P."/>
            <person name="Corum B."/>
            <person name="Cuomo C."/>
            <person name="David R."/>
            <person name="Dawoe T."/>
            <person name="Degray S."/>
            <person name="Dodge S."/>
            <person name="Dooley K."/>
            <person name="Dorje P."/>
            <person name="Dorjee K."/>
            <person name="Dorris L."/>
            <person name="Duffey N."/>
            <person name="Dupes A."/>
            <person name="Elkins T."/>
            <person name="Engels R."/>
            <person name="Erickson J."/>
            <person name="Farina A."/>
            <person name="Faro S."/>
            <person name="Ferreira P."/>
            <person name="Fischer H."/>
            <person name="Fitzgerald M."/>
            <person name="Foley K."/>
            <person name="Gage D."/>
            <person name="Galagan J."/>
            <person name="Gearin G."/>
            <person name="Gnerre S."/>
            <person name="Gnirke A."/>
            <person name="Goyette A."/>
            <person name="Graham J."/>
            <person name="Grandbois E."/>
            <person name="Gyaltsen K."/>
            <person name="Hafez N."/>
            <person name="Hagopian D."/>
            <person name="Hagos B."/>
            <person name="Hall J."/>
            <person name="Hatcher B."/>
            <person name="Heller A."/>
            <person name="Higgins H."/>
            <person name="Honan T."/>
            <person name="Horn A."/>
            <person name="Houde N."/>
            <person name="Hughes L."/>
            <person name="Hulme W."/>
            <person name="Husby E."/>
            <person name="Iliev I."/>
            <person name="Jaffe D."/>
            <person name="Jones C."/>
            <person name="Kamal M."/>
            <person name="Kamat A."/>
            <person name="Kamvysselis M."/>
            <person name="Karlsson E."/>
            <person name="Kells C."/>
            <person name="Kieu A."/>
            <person name="Kisner P."/>
            <person name="Kodira C."/>
            <person name="Kulbokas E."/>
            <person name="Labutti K."/>
            <person name="Lama D."/>
            <person name="Landers T."/>
            <person name="Leger J."/>
            <person name="Levine S."/>
            <person name="Lewis D."/>
            <person name="Lewis T."/>
            <person name="Lindblad-toh K."/>
            <person name="Liu X."/>
            <person name="Lokyitsang T."/>
            <person name="Lokyitsang Y."/>
            <person name="Lucien O."/>
            <person name="Lui A."/>
            <person name="Ma L.J."/>
            <person name="Mabbitt R."/>
            <person name="Macdonald J."/>
            <person name="Maclean C."/>
            <person name="Major J."/>
            <person name="Manning J."/>
            <person name="Marabella R."/>
            <person name="Maru K."/>
            <person name="Matthews C."/>
            <person name="Mauceli E."/>
            <person name="Mccarthy M."/>
            <person name="Mcdonough S."/>
            <person name="Mcghee T."/>
            <person name="Meldrim J."/>
            <person name="Meneus L."/>
            <person name="Mesirov J."/>
            <person name="Mihalev A."/>
            <person name="Mihova T."/>
            <person name="Mikkelsen T."/>
            <person name="Mlenga V."/>
            <person name="Moru K."/>
            <person name="Mozes J."/>
            <person name="Mulrain L."/>
            <person name="Munson G."/>
            <person name="Naylor J."/>
            <person name="Newes C."/>
            <person name="Nguyen C."/>
            <person name="Nguyen N."/>
            <person name="Nguyen T."/>
            <person name="Nicol R."/>
            <person name="Nielsen C."/>
            <person name="Nizzari M."/>
            <person name="Norbu C."/>
            <person name="Norbu N."/>
            <person name="O'donnell P."/>
            <person name="Okoawo O."/>
            <person name="O'leary S."/>
            <person name="Omotosho B."/>
            <person name="O'neill K."/>
            <person name="Osman S."/>
            <person name="Parker S."/>
            <person name="Perrin D."/>
            <person name="Phunkhang P."/>
            <person name="Piqani B."/>
            <person name="Purcell S."/>
            <person name="Rachupka T."/>
            <person name="Ramasamy U."/>
            <person name="Rameau R."/>
            <person name="Ray V."/>
            <person name="Raymond C."/>
            <person name="Retta R."/>
            <person name="Richardson S."/>
            <person name="Rise C."/>
            <person name="Rodriguez J."/>
            <person name="Rogers J."/>
            <person name="Rogov P."/>
            <person name="Rutman M."/>
            <person name="Schupbach R."/>
            <person name="Seaman C."/>
            <person name="Settipalli S."/>
            <person name="Sharpe T."/>
            <person name="Sheridan J."/>
            <person name="Sherpa N."/>
            <person name="Shi J."/>
            <person name="Smirnov S."/>
            <person name="Smith C."/>
            <person name="Sougnez C."/>
            <person name="Spencer B."/>
            <person name="Stalker J."/>
            <person name="Stange-thomann N."/>
            <person name="Stavropoulos S."/>
            <person name="Stetson K."/>
            <person name="Stone C."/>
            <person name="Stone S."/>
            <person name="Stubbs M."/>
            <person name="Talamas J."/>
            <person name="Tchuinga P."/>
            <person name="Tenzing P."/>
            <person name="Tesfaye S."/>
            <person name="Theodore J."/>
            <person name="Thoulutsang Y."/>
            <person name="Topham K."/>
            <person name="Towey S."/>
            <person name="Tsamla T."/>
            <person name="Tsomo N."/>
            <person name="Vallee D."/>
            <person name="Vassiliev H."/>
            <person name="Venkataraman V."/>
            <person name="Vinson J."/>
            <person name="Vo A."/>
            <person name="Wade C."/>
            <person name="Wang S."/>
            <person name="Wangchuk T."/>
            <person name="Wangdi T."/>
            <person name="Whittaker C."/>
            <person name="Wilkinson J."/>
            <person name="Wu Y."/>
            <person name="Wyman D."/>
            <person name="Yadav S."/>
            <person name="Yang S."/>
            <person name="Yang X."/>
            <person name="Yeager S."/>
            <person name="Yee E."/>
            <person name="Young G."/>
            <person name="Zainoun J."/>
            <person name="Zembeck L."/>
            <person name="Zimmer A."/>
            <person name="Zody M."/>
            <person name="Lander E."/>
        </authorList>
    </citation>
    <scope>NUCLEOTIDE SEQUENCE [LARGE SCALE GENOMIC DNA]</scope>
</reference>
<evidence type="ECO:0000256" key="1">
    <source>
        <dbReference type="SAM" id="MobiDB-lite"/>
    </source>
</evidence>
<feature type="compositionally biased region" description="Basic and acidic residues" evidence="1">
    <location>
        <begin position="80"/>
        <end position="94"/>
    </location>
</feature>
<dbReference type="Ensembl" id="ENSCSAVT00000015916.1">
    <property type="protein sequence ID" value="ENSCSAVP00000015737.1"/>
    <property type="gene ID" value="ENSCSAVG00000009242.1"/>
</dbReference>
<dbReference type="InParanoid" id="H2ZDS1"/>
<protein>
    <submittedName>
        <fullName evidence="2">Uncharacterized protein</fullName>
    </submittedName>
</protein>
<dbReference type="Proteomes" id="UP000007875">
    <property type="component" value="Unassembled WGS sequence"/>
</dbReference>
<reference evidence="2" key="2">
    <citation type="submission" date="2025-08" db="UniProtKB">
        <authorList>
            <consortium name="Ensembl"/>
        </authorList>
    </citation>
    <scope>IDENTIFICATION</scope>
</reference>
<evidence type="ECO:0000313" key="2">
    <source>
        <dbReference type="Ensembl" id="ENSCSAVP00000015737.1"/>
    </source>
</evidence>
<sequence>MPSPSRIPRCIPKANVCKKEIKLPMQENVDPQSKKNAKNADIPEIVLPPYKKKKAEKHFKQQQQTVGSPPAKHNGPPKKTGADRRGISEIKRSEQTLQVKLKEIESELEDTKLNFTHLKHVNHEKENDIMELKLNETKLIEEKEKLTAQKLALVEKLENMNFDPISGTQMKIDDKFFEEMESSKKEAAGNVEDMLRSLAELDKMYDDTQHVLDSITLPEL</sequence>
<dbReference type="HOGENOM" id="CLU_1255590_0_0_1"/>
<proteinExistence type="predicted"/>
<dbReference type="AlphaFoldDB" id="H2ZDS1"/>
<name>H2ZDS1_CIOSA</name>
<evidence type="ECO:0000313" key="3">
    <source>
        <dbReference type="Proteomes" id="UP000007875"/>
    </source>
</evidence>